<dbReference type="RefSeq" id="WP_057816646.1">
    <property type="nucleotide sequence ID" value="NZ_CP031598.1"/>
</dbReference>
<dbReference type="Pfam" id="PF03279">
    <property type="entry name" value="Lip_A_acyltrans"/>
    <property type="match status" value="1"/>
</dbReference>
<dbReference type="CDD" id="cd07984">
    <property type="entry name" value="LPLAT_LABLAT-like"/>
    <property type="match status" value="1"/>
</dbReference>
<evidence type="ECO:0000256" key="5">
    <source>
        <dbReference type="ARBA" id="ARBA00023136"/>
    </source>
</evidence>
<evidence type="ECO:0000256" key="4">
    <source>
        <dbReference type="ARBA" id="ARBA00022679"/>
    </source>
</evidence>
<dbReference type="GO" id="GO:0005886">
    <property type="term" value="C:plasma membrane"/>
    <property type="evidence" value="ECO:0007669"/>
    <property type="project" value="UniProtKB-SubCell"/>
</dbReference>
<evidence type="ECO:0000313" key="10">
    <source>
        <dbReference type="Proteomes" id="UP000325785"/>
    </source>
</evidence>
<evidence type="ECO:0000256" key="3">
    <source>
        <dbReference type="ARBA" id="ARBA00022519"/>
    </source>
</evidence>
<dbReference type="PANTHER" id="PTHR30606:SF10">
    <property type="entry name" value="PHOSPHATIDYLINOSITOL MANNOSIDE ACYLTRANSFERASE"/>
    <property type="match status" value="1"/>
</dbReference>
<reference evidence="7 9" key="1">
    <citation type="submission" date="2015-04" db="EMBL/GenBank/DDBJ databases">
        <title>The draft genome sequence of Roseovarius indicus B108T.</title>
        <authorList>
            <person name="Li G."/>
            <person name="Lai Q."/>
            <person name="Shao Z."/>
            <person name="Yan P."/>
        </authorList>
    </citation>
    <scope>NUCLEOTIDE SEQUENCE [LARGE SCALE GENOMIC DNA]</scope>
    <source>
        <strain evidence="7 9">B108</strain>
    </source>
</reference>
<keyword evidence="4 8" id="KW-0808">Transferase</keyword>
<dbReference type="InterPro" id="IPR004960">
    <property type="entry name" value="LipA_acyltrans"/>
</dbReference>
<dbReference type="PATRIC" id="fig|540747.5.peg.5717"/>
<dbReference type="PANTHER" id="PTHR30606">
    <property type="entry name" value="LIPID A BIOSYNTHESIS LAUROYL ACYLTRANSFERASE"/>
    <property type="match status" value="1"/>
</dbReference>
<keyword evidence="2" id="KW-1003">Cell membrane</keyword>
<dbReference type="KEGG" id="rid:RIdsm_02471"/>
<dbReference type="Proteomes" id="UP000051401">
    <property type="component" value="Unassembled WGS sequence"/>
</dbReference>
<comment type="subcellular location">
    <subcellularLocation>
        <location evidence="1">Cell inner membrane</location>
    </subcellularLocation>
</comment>
<keyword evidence="9" id="KW-1185">Reference proteome</keyword>
<proteinExistence type="predicted"/>
<evidence type="ECO:0000256" key="2">
    <source>
        <dbReference type="ARBA" id="ARBA00022475"/>
    </source>
</evidence>
<dbReference type="OrthoDB" id="9801955at2"/>
<name>A0A0T5P901_9RHOB</name>
<keyword evidence="6 8" id="KW-0012">Acyltransferase</keyword>
<keyword evidence="3" id="KW-0997">Cell inner membrane</keyword>
<dbReference type="STRING" id="540747.SAMN04488031_101871"/>
<dbReference type="GO" id="GO:0016746">
    <property type="term" value="F:acyltransferase activity"/>
    <property type="evidence" value="ECO:0007669"/>
    <property type="project" value="UniProtKB-KW"/>
</dbReference>
<dbReference type="AlphaFoldDB" id="A0A0T5P901"/>
<dbReference type="EMBL" id="CP031598">
    <property type="protein sequence ID" value="QEW26671.1"/>
    <property type="molecule type" value="Genomic_DNA"/>
</dbReference>
<gene>
    <name evidence="8" type="ORF">RIdsm_02471</name>
    <name evidence="7" type="ORF">XM52_13405</name>
</gene>
<protein>
    <submittedName>
        <fullName evidence="8">Lipid A biosynthesis lauroyl acyltransferase</fullName>
    </submittedName>
</protein>
<sequence length="271" mass="30925">MSVVFRLRVLWVAWWYRAIFARLSGQRDIIRGNLARVFSGETDRARRALERRIIGNQARFYGEIMNADRFLKGLGQPEIDGPGQAPFFEAVEAGKPVILLTGHVGNYVVGLQMLTALGIRAGFLYRTRGNVLLDSRFDRVLSAMGQVGFKISHRKHRQYEGNLRDFIAFLGEGNPVVMLGDHRDRRGARLRFLGQRKAPTSLTPAKLALAHDAPLIPCFVLRKGRRSRFRVYMAAPITPGEPKKMMQAFNDVESDLIFEDPAQWSWTIRRW</sequence>
<evidence type="ECO:0000256" key="6">
    <source>
        <dbReference type="ARBA" id="ARBA00023315"/>
    </source>
</evidence>
<dbReference type="EMBL" id="LAXI01000007">
    <property type="protein sequence ID" value="KRS17480.1"/>
    <property type="molecule type" value="Genomic_DNA"/>
</dbReference>
<evidence type="ECO:0000313" key="7">
    <source>
        <dbReference type="EMBL" id="KRS17480.1"/>
    </source>
</evidence>
<dbReference type="GO" id="GO:0009247">
    <property type="term" value="P:glycolipid biosynthetic process"/>
    <property type="evidence" value="ECO:0007669"/>
    <property type="project" value="UniProtKB-ARBA"/>
</dbReference>
<evidence type="ECO:0000313" key="8">
    <source>
        <dbReference type="EMBL" id="QEW26671.1"/>
    </source>
</evidence>
<accession>A0A0T5P901</accession>
<keyword evidence="5" id="KW-0472">Membrane</keyword>
<evidence type="ECO:0000256" key="1">
    <source>
        <dbReference type="ARBA" id="ARBA00004533"/>
    </source>
</evidence>
<dbReference type="Proteomes" id="UP000325785">
    <property type="component" value="Chromosome"/>
</dbReference>
<reference evidence="8 10" key="2">
    <citation type="submission" date="2018-08" db="EMBL/GenBank/DDBJ databases">
        <title>Genetic Globetrotter - A new plasmid hitch-hiking vast phylogenetic and geographic distances.</title>
        <authorList>
            <person name="Vollmers J."/>
            <person name="Petersen J."/>
        </authorList>
    </citation>
    <scope>NUCLEOTIDE SEQUENCE [LARGE SCALE GENOMIC DNA]</scope>
    <source>
        <strain evidence="8 10">DSM 26383</strain>
    </source>
</reference>
<evidence type="ECO:0000313" key="9">
    <source>
        <dbReference type="Proteomes" id="UP000051401"/>
    </source>
</evidence>
<organism evidence="7 9">
    <name type="scientific">Roseovarius indicus</name>
    <dbReference type="NCBI Taxonomy" id="540747"/>
    <lineage>
        <taxon>Bacteria</taxon>
        <taxon>Pseudomonadati</taxon>
        <taxon>Pseudomonadota</taxon>
        <taxon>Alphaproteobacteria</taxon>
        <taxon>Rhodobacterales</taxon>
        <taxon>Roseobacteraceae</taxon>
        <taxon>Roseovarius</taxon>
    </lineage>
</organism>